<proteinExistence type="predicted"/>
<gene>
    <name evidence="4" type="ORF">H6G14_04455</name>
</gene>
<sequence length="956" mass="109602">MRYWLTRLVIFVVFLYSFLLNTYYVRAEQLTRLDIEQFNTHPVVENLAVAENNLGERPQEDFWRFRELVKGTKKLQGLFTLYSRENFGDIFLEIKPEQLNKNYLATVTLESGVGESGIYSGSPLADYLFYFQRVNNNLHFVVRNVKFRTDASQPEQRSLARSFSDSVLYSLPINSIDSRSKSILINLDDLLMQDFPGLTPLLKYSLQADYRLEASKSYFGDVNSLPENLEIDAVYGFSSPEGANSVTLPDSRALTLKVHYSFSQLQENNGYIPRLADDRVGYFITAFQDFSHHNTQESFVRYINRWHLEPSDPDAPASVPKQPIVFWIENAVPQQYRQAIREGVLMWNKAFAKAGFVNAIEVRQMPDDADWQPADVRYNTIRWFNSLDAGFAKGPIRVNPLTGEILDADIIIDANMVLSVQHEYRALMNDNLSTGDMCREAGGRGAGGRKRSRKEGFPPGELREQGDINQYSSPTPLHPTPPHPYTPTPLHPYTPTPLHPYTPTPLHSSELCYSQNTSEQAAMGALALSLLQNTQPSRETMEEYVHQYLRYLVAHEVGHTLGLRHNFHGSTMLAPQELNNREITRAKGLVGSVMDYLPVNIAPQGVEQGDYFPGVIGPYDEWAIEYGYKYSPHKVDEVVTPAVERSFLQQIALASPQPELSYATDEDIWDINPLANVWDMSSDVLVYSQWQMDNARAMWQRLDEHYLPKGESYSHLRVLFNRVLKYYFRNAALLSKYIGGQSFRRTHATDDSSWAFVPVPLSKQRQALAELQEYVFAEDAFSFSPKLLNQLAPSRWQHWGSSVPNNRLDYPIHERVLNFQRFILRSLLDSERLHRLQDIELKSPSQQALSIPELFDTLQQGIWTEVFTTAEPQPISSIRRSLQREYLDILLEMVLHHLDIPEDGSTIAWYELRQLQNAIDTQLKQWGKQGDIYTLAHLQFSSDRITKVLNAGLLSQ</sequence>
<feature type="compositionally biased region" description="Pro residues" evidence="1">
    <location>
        <begin position="476"/>
        <end position="502"/>
    </location>
</feature>
<dbReference type="RefSeq" id="WP_190565942.1">
    <property type="nucleotide sequence ID" value="NZ_JACJQL010000004.1"/>
</dbReference>
<dbReference type="SUPFAM" id="SSF55486">
    <property type="entry name" value="Metalloproteases ('zincins'), catalytic domain"/>
    <property type="match status" value="1"/>
</dbReference>
<dbReference type="InterPro" id="IPR033413">
    <property type="entry name" value="DUF5117"/>
</dbReference>
<evidence type="ECO:0000256" key="1">
    <source>
        <dbReference type="SAM" id="MobiDB-lite"/>
    </source>
</evidence>
<reference evidence="4 5" key="1">
    <citation type="journal article" date="2020" name="ISME J.">
        <title>Comparative genomics reveals insights into cyanobacterial evolution and habitat adaptation.</title>
        <authorList>
            <person name="Chen M.Y."/>
            <person name="Teng W.K."/>
            <person name="Zhao L."/>
            <person name="Hu C.X."/>
            <person name="Zhou Y.K."/>
            <person name="Han B.P."/>
            <person name="Song L.R."/>
            <person name="Shu W.S."/>
        </authorList>
    </citation>
    <scope>NUCLEOTIDE SEQUENCE [LARGE SCALE GENOMIC DNA]</scope>
    <source>
        <strain evidence="4 5">FACHB-3921</strain>
    </source>
</reference>
<accession>A0ABR8B9X3</accession>
<evidence type="ECO:0000313" key="5">
    <source>
        <dbReference type="Proteomes" id="UP000621307"/>
    </source>
</evidence>
<dbReference type="PANTHER" id="PTHR38478:SF1">
    <property type="entry name" value="ZINC DEPENDENT METALLOPROTEASE DOMAIN LIPOPROTEIN"/>
    <property type="match status" value="1"/>
</dbReference>
<dbReference type="Proteomes" id="UP000621307">
    <property type="component" value="Unassembled WGS sequence"/>
</dbReference>
<dbReference type="Pfam" id="PF17148">
    <property type="entry name" value="DUF5117"/>
    <property type="match status" value="1"/>
</dbReference>
<organism evidence="4 5">
    <name type="scientific">Nostoc parmelioides FACHB-3921</name>
    <dbReference type="NCBI Taxonomy" id="2692909"/>
    <lineage>
        <taxon>Bacteria</taxon>
        <taxon>Bacillati</taxon>
        <taxon>Cyanobacteriota</taxon>
        <taxon>Cyanophyceae</taxon>
        <taxon>Nostocales</taxon>
        <taxon>Nostocaceae</taxon>
        <taxon>Nostoc</taxon>
    </lineage>
</organism>
<dbReference type="InterPro" id="IPR032534">
    <property type="entry name" value="EcxA_zinc-bd"/>
</dbReference>
<evidence type="ECO:0000313" key="4">
    <source>
        <dbReference type="EMBL" id="MBD2250560.1"/>
    </source>
</evidence>
<comment type="caution">
    <text evidence="4">The sequence shown here is derived from an EMBL/GenBank/DDBJ whole genome shotgun (WGS) entry which is preliminary data.</text>
</comment>
<feature type="region of interest" description="Disordered" evidence="1">
    <location>
        <begin position="433"/>
        <end position="502"/>
    </location>
</feature>
<keyword evidence="4" id="KW-0645">Protease</keyword>
<dbReference type="GO" id="GO:0008237">
    <property type="term" value="F:metallopeptidase activity"/>
    <property type="evidence" value="ECO:0007669"/>
    <property type="project" value="UniProtKB-KW"/>
</dbReference>
<evidence type="ECO:0000259" key="3">
    <source>
        <dbReference type="Pfam" id="PF17148"/>
    </source>
</evidence>
<feature type="domain" description="EcxA zinc-binding" evidence="2">
    <location>
        <begin position="539"/>
        <end position="866"/>
    </location>
</feature>
<keyword evidence="4" id="KW-0378">Hydrolase</keyword>
<protein>
    <submittedName>
        <fullName evidence="4">Zinc-dependent metalloprotease</fullName>
    </submittedName>
</protein>
<keyword evidence="4" id="KW-0482">Metalloprotease</keyword>
<keyword evidence="5" id="KW-1185">Reference proteome</keyword>
<dbReference type="InterPro" id="IPR024079">
    <property type="entry name" value="MetalloPept_cat_dom_sf"/>
</dbReference>
<feature type="domain" description="DUF5117" evidence="3">
    <location>
        <begin position="126"/>
        <end position="311"/>
    </location>
</feature>
<dbReference type="InterPro" id="IPR034032">
    <property type="entry name" value="Zn_MMP-like_bac"/>
</dbReference>
<dbReference type="Pfam" id="PF16313">
    <property type="entry name" value="DUF4953"/>
    <property type="match status" value="1"/>
</dbReference>
<dbReference type="Gene3D" id="3.40.390.10">
    <property type="entry name" value="Collagenase (Catalytic Domain)"/>
    <property type="match status" value="1"/>
</dbReference>
<evidence type="ECO:0000259" key="2">
    <source>
        <dbReference type="Pfam" id="PF16313"/>
    </source>
</evidence>
<dbReference type="PANTHER" id="PTHR38478">
    <property type="entry name" value="PEPTIDASE M1A AND M12B"/>
    <property type="match status" value="1"/>
</dbReference>
<name>A0ABR8B9X3_9NOSO</name>
<dbReference type="CDD" id="cd04276">
    <property type="entry name" value="ZnMc_MMP_like_2"/>
    <property type="match status" value="1"/>
</dbReference>
<dbReference type="EMBL" id="JACJQL010000004">
    <property type="protein sequence ID" value="MBD2250560.1"/>
    <property type="molecule type" value="Genomic_DNA"/>
</dbReference>